<dbReference type="Proteomes" id="UP000180246">
    <property type="component" value="Unassembled WGS sequence"/>
</dbReference>
<feature type="chain" id="PRO_5010386637" description="Right handed beta helix region family protein" evidence="2">
    <location>
        <begin position="33"/>
        <end position="481"/>
    </location>
</feature>
<dbReference type="InterPro" id="IPR012334">
    <property type="entry name" value="Pectin_lyas_fold"/>
</dbReference>
<dbReference type="EMBL" id="JRYB01000001">
    <property type="protein sequence ID" value="OIJ42574.1"/>
    <property type="molecule type" value="Genomic_DNA"/>
</dbReference>
<reference evidence="3 4" key="1">
    <citation type="submission" date="2014-10" db="EMBL/GenBank/DDBJ databases">
        <authorList>
            <person name="Seo M.-J."/>
            <person name="Seok Y.J."/>
            <person name="Cha I.-T."/>
        </authorList>
    </citation>
    <scope>NUCLEOTIDE SEQUENCE [LARGE SCALE GENOMIC DNA]</scope>
    <source>
        <strain evidence="3 4">NEU</strain>
    </source>
</reference>
<comment type="caution">
    <text evidence="3">The sequence shown here is derived from an EMBL/GenBank/DDBJ whole genome shotgun (WGS) entry which is preliminary data.</text>
</comment>
<feature type="region of interest" description="Disordered" evidence="1">
    <location>
        <begin position="400"/>
        <end position="420"/>
    </location>
</feature>
<name>A0A1S2ND35_9BURK</name>
<feature type="compositionally biased region" description="Pro residues" evidence="1">
    <location>
        <begin position="406"/>
        <end position="416"/>
    </location>
</feature>
<evidence type="ECO:0000256" key="1">
    <source>
        <dbReference type="SAM" id="MobiDB-lite"/>
    </source>
</evidence>
<gene>
    <name evidence="3" type="ORF">LO55_1354</name>
</gene>
<sequence length="481" mass="50007">MQFCNSASTKHHVFRLNAALLMSLAAIGSTSAATLSVGPGKTYAAPCAAFAKAKAGDIIEIQGGKTYSGDVCAISPSDLVIRGVNGRPKIDAAGKNAQGKAIWVVKGNNITVENVEMFGAKVPDKNGAALRLEGTHFTLRSSYLRGNENGILSGANANSNIVIEYSEFERNGAGDGYSHNLYIGNVASLVFRYNYSHDALVGHNLKSRAKVNTISYNRFSSTPSATAKAGAPSYEIDLPNAGTAYVVGNVIHQPAVHNNPGMLAYGMEGATNPGKDLYVVNNTFLNDDSSRGTFVLVGSKVTTPVLLQNNIFSGTGTVTSQGSAVQKSNYRSVAAGFVNRAQFDLHPLANALVINAGTAPGKSAAGVSLAPTAQYKHTASGESRLVSGTLDIGAYEAAGSTAAPTTPAPAPTPAPTTPETWKQCATEGYTCSFTGTREVRYGVPGAYSTKVITAKTACTSAVFGDPKKGYSKTCSYSSLAR</sequence>
<evidence type="ECO:0000313" key="4">
    <source>
        <dbReference type="Proteomes" id="UP000180246"/>
    </source>
</evidence>
<dbReference type="RefSeq" id="WP_071360902.1">
    <property type="nucleotide sequence ID" value="NZ_JRYB01000001.1"/>
</dbReference>
<dbReference type="SUPFAM" id="SSF51126">
    <property type="entry name" value="Pectin lyase-like"/>
    <property type="match status" value="1"/>
</dbReference>
<feature type="signal peptide" evidence="2">
    <location>
        <begin position="1"/>
        <end position="32"/>
    </location>
</feature>
<keyword evidence="2" id="KW-0732">Signal</keyword>
<accession>A0A1S2ND35</accession>
<protein>
    <recommendedName>
        <fullName evidence="5">Right handed beta helix region family protein</fullName>
    </recommendedName>
</protein>
<organism evidence="3 4">
    <name type="scientific">Massilia timonae</name>
    <dbReference type="NCBI Taxonomy" id="47229"/>
    <lineage>
        <taxon>Bacteria</taxon>
        <taxon>Pseudomonadati</taxon>
        <taxon>Pseudomonadota</taxon>
        <taxon>Betaproteobacteria</taxon>
        <taxon>Burkholderiales</taxon>
        <taxon>Oxalobacteraceae</taxon>
        <taxon>Telluria group</taxon>
        <taxon>Massilia</taxon>
    </lineage>
</organism>
<proteinExistence type="predicted"/>
<evidence type="ECO:0000313" key="3">
    <source>
        <dbReference type="EMBL" id="OIJ42574.1"/>
    </source>
</evidence>
<evidence type="ECO:0008006" key="5">
    <source>
        <dbReference type="Google" id="ProtNLM"/>
    </source>
</evidence>
<dbReference type="AlphaFoldDB" id="A0A1S2ND35"/>
<dbReference type="Gene3D" id="2.160.20.10">
    <property type="entry name" value="Single-stranded right-handed beta-helix, Pectin lyase-like"/>
    <property type="match status" value="1"/>
</dbReference>
<dbReference type="InterPro" id="IPR011050">
    <property type="entry name" value="Pectin_lyase_fold/virulence"/>
</dbReference>
<evidence type="ECO:0000256" key="2">
    <source>
        <dbReference type="SAM" id="SignalP"/>
    </source>
</evidence>